<dbReference type="OrthoDB" id="16963at10239"/>
<dbReference type="PROSITE" id="PS00518">
    <property type="entry name" value="ZF_RING_1"/>
    <property type="match status" value="1"/>
</dbReference>
<keyword evidence="2 4" id="KW-0863">Zinc-finger</keyword>
<dbReference type="EMBL" id="KU980965">
    <property type="protein sequence ID" value="ANS71221.1"/>
    <property type="molecule type" value="Genomic_DNA"/>
</dbReference>
<dbReference type="GeneID" id="28340464"/>
<feature type="domain" description="RING-type" evidence="5">
    <location>
        <begin position="176"/>
        <end position="224"/>
    </location>
</feature>
<evidence type="ECO:0000256" key="3">
    <source>
        <dbReference type="ARBA" id="ARBA00022833"/>
    </source>
</evidence>
<organism evidence="7 8">
    <name type="scientific">Pteropox virus</name>
    <dbReference type="NCBI Taxonomy" id="1873698"/>
    <lineage>
        <taxon>Viruses</taxon>
        <taxon>Varidnaviria</taxon>
        <taxon>Bamfordvirae</taxon>
        <taxon>Nucleocytoviricota</taxon>
        <taxon>Pokkesviricetes</taxon>
        <taxon>Chitovirales</taxon>
        <taxon>Poxviridae</taxon>
        <taxon>Chordopoxvirinae</taxon>
        <taxon>Pteropopoxvirus</taxon>
        <taxon>Pteropopoxvirus pteropox</taxon>
    </lineage>
</organism>
<evidence type="ECO:0000259" key="6">
    <source>
        <dbReference type="PROSITE" id="PS51301"/>
    </source>
</evidence>
<dbReference type="InterPro" id="IPR017907">
    <property type="entry name" value="Znf_RING_CS"/>
</dbReference>
<dbReference type="InterPro" id="IPR017880">
    <property type="entry name" value="KilA_N"/>
</dbReference>
<dbReference type="Pfam" id="PF13639">
    <property type="entry name" value="zf-RING_2"/>
    <property type="match status" value="1"/>
</dbReference>
<evidence type="ECO:0000256" key="4">
    <source>
        <dbReference type="PROSITE-ProRule" id="PRU00175"/>
    </source>
</evidence>
<dbReference type="InterPro" id="IPR013083">
    <property type="entry name" value="Znf_RING/FYVE/PHD"/>
</dbReference>
<feature type="domain" description="KilA-N" evidence="6">
    <location>
        <begin position="15"/>
        <end position="119"/>
    </location>
</feature>
<dbReference type="Proteomes" id="UP000203626">
    <property type="component" value="Segment"/>
</dbReference>
<evidence type="ECO:0000313" key="7">
    <source>
        <dbReference type="EMBL" id="ANS71221.1"/>
    </source>
</evidence>
<evidence type="ECO:0000313" key="8">
    <source>
        <dbReference type="Proteomes" id="UP000203626"/>
    </source>
</evidence>
<evidence type="ECO:0000256" key="2">
    <source>
        <dbReference type="ARBA" id="ARBA00022771"/>
    </source>
</evidence>
<dbReference type="Gene3D" id="3.30.40.10">
    <property type="entry name" value="Zinc/RING finger domain, C3HC4 (zinc finger)"/>
    <property type="match status" value="1"/>
</dbReference>
<gene>
    <name evidence="7" type="ORF">PTPV-Aus-137</name>
</gene>
<accession>A0A1B1MRJ7</accession>
<keyword evidence="1" id="KW-0479">Metal-binding</keyword>
<dbReference type="Pfam" id="PF04383">
    <property type="entry name" value="KilA-N"/>
    <property type="match status" value="1"/>
</dbReference>
<dbReference type="SUPFAM" id="SSF57850">
    <property type="entry name" value="RING/U-box"/>
    <property type="match status" value="1"/>
</dbReference>
<proteinExistence type="predicted"/>
<reference evidence="7 8" key="1">
    <citation type="journal article" date="2016" name="J. Gen. Virol.">
        <title>Genomic characterization of a novel poxvirus from a flying fox: evidence for a new genus?</title>
        <authorList>
            <person name="O'Dea M.A."/>
            <person name="Tu S.L."/>
            <person name="Pang S."/>
            <person name="De Ridder T."/>
            <person name="Jackson B."/>
            <person name="Upton C."/>
        </authorList>
    </citation>
    <scope>NUCLEOTIDE SEQUENCE [LARGE SCALE GENOMIC DNA]</scope>
    <source>
        <strain evidence="7 8">Australia</strain>
    </source>
</reference>
<dbReference type="GO" id="GO:0008270">
    <property type="term" value="F:zinc ion binding"/>
    <property type="evidence" value="ECO:0007669"/>
    <property type="project" value="UniProtKB-KW"/>
</dbReference>
<dbReference type="PROSITE" id="PS50089">
    <property type="entry name" value="ZF_RING_2"/>
    <property type="match status" value="1"/>
</dbReference>
<name>A0A1B1MRJ7_9POXV</name>
<dbReference type="InterPro" id="IPR018004">
    <property type="entry name" value="KilA/APSES_HTH"/>
</dbReference>
<sequence length="236" mass="27989">MESVIRNDYFYKETKYVFLNYLNTNLIILEVTGYVNISRLCSEYNKCFSVWKKINGKKTISKTAASLCLPKSALMFKVYKTSKTELIHGVYMHKDLVGPFAEWISPTASKIVNHMLIEYYNSYALFWSLNTDEDYIYTAIKFKNKDSIKYEKYSEMLGDVFTEYEEKFNSCREITCGICLESPYDHEKLSNQYFGVLSCCNHPFCRECITEWYKKGNKTCPMCRREFFKIFIKRFL</sequence>
<dbReference type="RefSeq" id="YP_009268852.1">
    <property type="nucleotide sequence ID" value="NC_030656.1"/>
</dbReference>
<protein>
    <submittedName>
        <fullName evidence="7">Zn finger-like protein</fullName>
    </submittedName>
</protein>
<dbReference type="PROSITE" id="PS51301">
    <property type="entry name" value="KILA_N"/>
    <property type="match status" value="1"/>
</dbReference>
<evidence type="ECO:0000259" key="5">
    <source>
        <dbReference type="PROSITE" id="PS50089"/>
    </source>
</evidence>
<keyword evidence="3" id="KW-0862">Zinc</keyword>
<keyword evidence="8" id="KW-1185">Reference proteome</keyword>
<dbReference type="SMART" id="SM00184">
    <property type="entry name" value="RING"/>
    <property type="match status" value="1"/>
</dbReference>
<dbReference type="KEGG" id="vg:28340464"/>
<evidence type="ECO:0000256" key="1">
    <source>
        <dbReference type="ARBA" id="ARBA00022723"/>
    </source>
</evidence>
<dbReference type="InterPro" id="IPR001841">
    <property type="entry name" value="Znf_RING"/>
</dbReference>